<dbReference type="GO" id="GO:0007059">
    <property type="term" value="P:chromosome segregation"/>
    <property type="evidence" value="ECO:0007669"/>
    <property type="project" value="UniProtKB-UniRule"/>
</dbReference>
<comment type="caution">
    <text evidence="4">The sequence shown here is derived from an EMBL/GenBank/DDBJ whole genome shotgun (WGS) entry which is preliminary data.</text>
</comment>
<dbReference type="GO" id="GO:0006260">
    <property type="term" value="P:DNA replication"/>
    <property type="evidence" value="ECO:0007669"/>
    <property type="project" value="UniProtKB-UniRule"/>
</dbReference>
<comment type="function">
    <text evidence="3">Participates in chromosomal partition during cell division. May act via the formation of a condensin-like complex containing Smc and ScpB that pull DNA away from mid-cell into both cell halves.</text>
</comment>
<proteinExistence type="inferred from homology"/>
<dbReference type="GO" id="GO:0051301">
    <property type="term" value="P:cell division"/>
    <property type="evidence" value="ECO:0007669"/>
    <property type="project" value="UniProtKB-KW"/>
</dbReference>
<keyword evidence="1 3" id="KW-0159">Chromosome partition</keyword>
<protein>
    <recommendedName>
        <fullName evidence="2 3">Segregation and condensation protein A</fullName>
    </recommendedName>
</protein>
<gene>
    <name evidence="3" type="primary">scpA</name>
    <name evidence="4" type="ORF">EV210_101267</name>
</gene>
<dbReference type="Proteomes" id="UP000295063">
    <property type="component" value="Unassembled WGS sequence"/>
</dbReference>
<dbReference type="EMBL" id="SLUI01000001">
    <property type="protein sequence ID" value="TCL40066.1"/>
    <property type="molecule type" value="Genomic_DNA"/>
</dbReference>
<accession>A0A4R1Q667</accession>
<evidence type="ECO:0000256" key="2">
    <source>
        <dbReference type="ARBA" id="ARBA00044777"/>
    </source>
</evidence>
<comment type="similarity">
    <text evidence="3">Belongs to the ScpA family.</text>
</comment>
<reference evidence="4 5" key="1">
    <citation type="submission" date="2019-03" db="EMBL/GenBank/DDBJ databases">
        <title>Genomic Encyclopedia of Type Strains, Phase IV (KMG-IV): sequencing the most valuable type-strain genomes for metagenomic binning, comparative biology and taxonomic classification.</title>
        <authorList>
            <person name="Goeker M."/>
        </authorList>
    </citation>
    <scope>NUCLEOTIDE SEQUENCE [LARGE SCALE GENOMIC DNA]</scope>
    <source>
        <strain evidence="4 5">DSM 15969</strain>
    </source>
</reference>
<organism evidence="4 5">
    <name type="scientific">Anaerospora hongkongensis</name>
    <dbReference type="NCBI Taxonomy" id="244830"/>
    <lineage>
        <taxon>Bacteria</taxon>
        <taxon>Bacillati</taxon>
        <taxon>Bacillota</taxon>
        <taxon>Negativicutes</taxon>
        <taxon>Selenomonadales</taxon>
        <taxon>Sporomusaceae</taxon>
        <taxon>Anaerospora</taxon>
    </lineage>
</organism>
<dbReference type="GO" id="GO:0005737">
    <property type="term" value="C:cytoplasm"/>
    <property type="evidence" value="ECO:0007669"/>
    <property type="project" value="UniProtKB-SubCell"/>
</dbReference>
<dbReference type="Gene3D" id="6.10.250.2410">
    <property type="match status" value="1"/>
</dbReference>
<comment type="subcellular location">
    <subcellularLocation>
        <location evidence="3">Cytoplasm</location>
    </subcellularLocation>
    <text evidence="3">Associated with two foci at the outer edges of the nucleoid region in young cells, and at four foci within both cell halves in older cells.</text>
</comment>
<evidence type="ECO:0000313" key="5">
    <source>
        <dbReference type="Proteomes" id="UP000295063"/>
    </source>
</evidence>
<dbReference type="OrthoDB" id="9811016at2"/>
<keyword evidence="3" id="KW-0963">Cytoplasm</keyword>
<evidence type="ECO:0000256" key="1">
    <source>
        <dbReference type="ARBA" id="ARBA00022829"/>
    </source>
</evidence>
<sequence>MSDYKIKLEVFEGPLDLLMHLIEKHQLDIYDIPIAVITEQYLDYIRQMEEFNVEIASSFLVMAATLLQIKSRMLLPKPPKAAELVEEEADPRQELVDKLLEYRKFKQAASLFEDLARQREQVFTRLPQQFPAAFSLPEGLSLDDLLRAFTAVWESAGDDYALVAREEISIQDKMYDIIHVLRQRGGRTEFSHTIIRSGMKNEVIAAFLALLELIRLNRVWIKQQAPFEPIYLMLRE</sequence>
<dbReference type="PANTHER" id="PTHR33969">
    <property type="entry name" value="SEGREGATION AND CONDENSATION PROTEIN A"/>
    <property type="match status" value="1"/>
</dbReference>
<dbReference type="RefSeq" id="WP_132074370.1">
    <property type="nucleotide sequence ID" value="NZ_DALYTA010000024.1"/>
</dbReference>
<dbReference type="PANTHER" id="PTHR33969:SF2">
    <property type="entry name" value="SEGREGATION AND CONDENSATION PROTEIN A"/>
    <property type="match status" value="1"/>
</dbReference>
<dbReference type="Gene3D" id="1.10.10.580">
    <property type="entry name" value="Structural maintenance of chromosome 1. Chain E"/>
    <property type="match status" value="1"/>
</dbReference>
<dbReference type="InterPro" id="IPR023093">
    <property type="entry name" value="ScpA-like_C"/>
</dbReference>
<dbReference type="AlphaFoldDB" id="A0A4R1Q667"/>
<evidence type="ECO:0000313" key="4">
    <source>
        <dbReference type="EMBL" id="TCL40066.1"/>
    </source>
</evidence>
<dbReference type="InterPro" id="IPR003768">
    <property type="entry name" value="ScpA"/>
</dbReference>
<comment type="subunit">
    <text evidence="3">Component of a cohesin-like complex composed of ScpA, ScpB and the Smc homodimer, in which ScpA and ScpB bind to the head domain of Smc. The presence of the three proteins is required for the association of the complex with DNA.</text>
</comment>
<name>A0A4R1Q667_9FIRM</name>
<evidence type="ECO:0000256" key="3">
    <source>
        <dbReference type="HAMAP-Rule" id="MF_01805"/>
    </source>
</evidence>
<keyword evidence="3" id="KW-0131">Cell cycle</keyword>
<keyword evidence="3" id="KW-0132">Cell division</keyword>
<dbReference type="HAMAP" id="MF_01805">
    <property type="entry name" value="ScpA"/>
    <property type="match status" value="1"/>
</dbReference>
<keyword evidence="5" id="KW-1185">Reference proteome</keyword>
<dbReference type="Pfam" id="PF02616">
    <property type="entry name" value="SMC_ScpA"/>
    <property type="match status" value="1"/>
</dbReference>